<proteinExistence type="predicted"/>
<accession>A0A224XT61</accession>
<evidence type="ECO:0000313" key="2">
    <source>
        <dbReference type="EMBL" id="JAW11722.1"/>
    </source>
</evidence>
<keyword evidence="1" id="KW-0732">Signal</keyword>
<name>A0A224XT61_9HEMI</name>
<sequence length="295" mass="34124">MWFNFLLILCIGCCCECMLVKSWGTGLKINQLRWSINDIFSEAVHLMTLGLKNMYPVQGFITKFNTSDGTFVHFETYNGWLEDLQLEFINSPGMDLRRVVMTRAERYLHEKAAGIKDKVKDNTHERGHQHEMIICLECMALTFKSLNYAYRAEMNSTEDSITDPILLWTAGILRKEYPISIPITFQMSIMISHVHKNDQEITINSTDKANSKKQCIILMEPLQLPPLQKFEPVSATKISRFSFLADHIDKWLEHNFNNSTLTVLRTALDTSVRKVLHTRNICLEILLKDSDYAHD</sequence>
<dbReference type="AlphaFoldDB" id="A0A224XT61"/>
<reference evidence="2" key="1">
    <citation type="journal article" date="2018" name="PLoS Negl. Trop. Dis.">
        <title>An insight into the salivary gland and fat body transcriptome of Panstrongylus lignarius (Hemiptera: Heteroptera), the main vector of Chagas disease in Peru.</title>
        <authorList>
            <person name="Nevoa J.C."/>
            <person name="Mendes M.T."/>
            <person name="da Silva M.V."/>
            <person name="Soares S.C."/>
            <person name="Oliveira C.J.F."/>
            <person name="Ribeiro J.M.C."/>
        </authorList>
    </citation>
    <scope>NUCLEOTIDE SEQUENCE</scope>
</reference>
<feature type="signal peptide" evidence="1">
    <location>
        <begin position="1"/>
        <end position="17"/>
    </location>
</feature>
<evidence type="ECO:0000256" key="1">
    <source>
        <dbReference type="SAM" id="SignalP"/>
    </source>
</evidence>
<organism evidence="2">
    <name type="scientific">Panstrongylus lignarius</name>
    <dbReference type="NCBI Taxonomy" id="156445"/>
    <lineage>
        <taxon>Eukaryota</taxon>
        <taxon>Metazoa</taxon>
        <taxon>Ecdysozoa</taxon>
        <taxon>Arthropoda</taxon>
        <taxon>Hexapoda</taxon>
        <taxon>Insecta</taxon>
        <taxon>Pterygota</taxon>
        <taxon>Neoptera</taxon>
        <taxon>Paraneoptera</taxon>
        <taxon>Hemiptera</taxon>
        <taxon>Heteroptera</taxon>
        <taxon>Panheteroptera</taxon>
        <taxon>Cimicomorpha</taxon>
        <taxon>Reduviidae</taxon>
        <taxon>Triatominae</taxon>
        <taxon>Panstrongylus</taxon>
    </lineage>
</organism>
<protein>
    <submittedName>
        <fullName evidence="2">Putative secreted protein</fullName>
    </submittedName>
</protein>
<feature type="chain" id="PRO_5013347649" evidence="1">
    <location>
        <begin position="18"/>
        <end position="295"/>
    </location>
</feature>
<dbReference type="EMBL" id="GFTR01004704">
    <property type="protein sequence ID" value="JAW11722.1"/>
    <property type="molecule type" value="Transcribed_RNA"/>
</dbReference>